<evidence type="ECO:0000313" key="2">
    <source>
        <dbReference type="EMBL" id="KIO32750.1"/>
    </source>
</evidence>
<dbReference type="HOGENOM" id="CLU_2514279_0_0_1"/>
<dbReference type="OrthoDB" id="514070at2759"/>
<gene>
    <name evidence="2" type="ORF">M407DRAFT_241238</name>
</gene>
<sequence>MGAMRLLAHAYSAKELNEFGYSLYCDFRPESTGWGKKAEMKMETILALRKRNNSKDDATAVVSKTETGEASGGGKGMGSSDAKSS</sequence>
<dbReference type="EMBL" id="KN822952">
    <property type="protein sequence ID" value="KIO32750.1"/>
    <property type="molecule type" value="Genomic_DNA"/>
</dbReference>
<organism evidence="2 3">
    <name type="scientific">Tulasnella calospora MUT 4182</name>
    <dbReference type="NCBI Taxonomy" id="1051891"/>
    <lineage>
        <taxon>Eukaryota</taxon>
        <taxon>Fungi</taxon>
        <taxon>Dikarya</taxon>
        <taxon>Basidiomycota</taxon>
        <taxon>Agaricomycotina</taxon>
        <taxon>Agaricomycetes</taxon>
        <taxon>Cantharellales</taxon>
        <taxon>Tulasnellaceae</taxon>
        <taxon>Tulasnella</taxon>
    </lineage>
</organism>
<feature type="region of interest" description="Disordered" evidence="1">
    <location>
        <begin position="53"/>
        <end position="85"/>
    </location>
</feature>
<reference evidence="3" key="2">
    <citation type="submission" date="2015-01" db="EMBL/GenBank/DDBJ databases">
        <title>Evolutionary Origins and Diversification of the Mycorrhizal Mutualists.</title>
        <authorList>
            <consortium name="DOE Joint Genome Institute"/>
            <consortium name="Mycorrhizal Genomics Consortium"/>
            <person name="Kohler A."/>
            <person name="Kuo A."/>
            <person name="Nagy L.G."/>
            <person name="Floudas D."/>
            <person name="Copeland A."/>
            <person name="Barry K.W."/>
            <person name="Cichocki N."/>
            <person name="Veneault-Fourrey C."/>
            <person name="LaButti K."/>
            <person name="Lindquist E.A."/>
            <person name="Lipzen A."/>
            <person name="Lundell T."/>
            <person name="Morin E."/>
            <person name="Murat C."/>
            <person name="Riley R."/>
            <person name="Ohm R."/>
            <person name="Sun H."/>
            <person name="Tunlid A."/>
            <person name="Henrissat B."/>
            <person name="Grigoriev I.V."/>
            <person name="Hibbett D.S."/>
            <person name="Martin F."/>
        </authorList>
    </citation>
    <scope>NUCLEOTIDE SEQUENCE [LARGE SCALE GENOMIC DNA]</scope>
    <source>
        <strain evidence="3">MUT 4182</strain>
    </source>
</reference>
<reference evidence="2 3" key="1">
    <citation type="submission" date="2014-04" db="EMBL/GenBank/DDBJ databases">
        <authorList>
            <consortium name="DOE Joint Genome Institute"/>
            <person name="Kuo A."/>
            <person name="Girlanda M."/>
            <person name="Perotto S."/>
            <person name="Kohler A."/>
            <person name="Nagy L.G."/>
            <person name="Floudas D."/>
            <person name="Copeland A."/>
            <person name="Barry K.W."/>
            <person name="Cichocki N."/>
            <person name="Veneault-Fourrey C."/>
            <person name="LaButti K."/>
            <person name="Lindquist E.A."/>
            <person name="Lipzen A."/>
            <person name="Lundell T."/>
            <person name="Morin E."/>
            <person name="Murat C."/>
            <person name="Sun H."/>
            <person name="Tunlid A."/>
            <person name="Henrissat B."/>
            <person name="Grigoriev I.V."/>
            <person name="Hibbett D.S."/>
            <person name="Martin F."/>
            <person name="Nordberg H.P."/>
            <person name="Cantor M.N."/>
            <person name="Hua S.X."/>
        </authorList>
    </citation>
    <scope>NUCLEOTIDE SEQUENCE [LARGE SCALE GENOMIC DNA]</scope>
    <source>
        <strain evidence="2 3">MUT 4182</strain>
    </source>
</reference>
<evidence type="ECO:0000313" key="3">
    <source>
        <dbReference type="Proteomes" id="UP000054248"/>
    </source>
</evidence>
<protein>
    <submittedName>
        <fullName evidence="2">Uncharacterized protein</fullName>
    </submittedName>
</protein>
<evidence type="ECO:0000256" key="1">
    <source>
        <dbReference type="SAM" id="MobiDB-lite"/>
    </source>
</evidence>
<keyword evidence="3" id="KW-1185">Reference proteome</keyword>
<proteinExistence type="predicted"/>
<dbReference type="Proteomes" id="UP000054248">
    <property type="component" value="Unassembled WGS sequence"/>
</dbReference>
<dbReference type="AlphaFoldDB" id="A0A0C3QK16"/>
<name>A0A0C3QK16_9AGAM</name>
<accession>A0A0C3QK16</accession>